<dbReference type="InterPro" id="IPR050089">
    <property type="entry name" value="SAICAR_synthetase"/>
</dbReference>
<sequence length="241" mass="27731">MKKENKTMAKLLYEGKAKQVYETENPNEYIIHYKDDATAGNGVKHDQFEGKGVLNNTISCIIFDMLEEAGIKTHMIEKINERDIRVKKVEIFPLEVIIRNITTGSFCKRLGAKEGIVLDEPIFELSYKNDDYGDPLINDDHAVALGLATRDELKYIRETTLKINELLKAFFLKLNLKLVDFKIEFGKTEDGQILLADEISPDSCRLWDVDTNQKYDKDVFRQDIGDLIETYKAVLARMENK</sequence>
<dbReference type="PANTHER" id="PTHR43599:SF3">
    <property type="entry name" value="SI:DKEY-6E2.2"/>
    <property type="match status" value="1"/>
</dbReference>
<reference evidence="14" key="1">
    <citation type="submission" date="2023-06" db="EMBL/GenBank/DDBJ databases">
        <title>Identification and characterization of horizontal gene transfer across gut microbiota members of farm animals based on homology search.</title>
        <authorList>
            <person name="Zeman M."/>
            <person name="Kubasova T."/>
            <person name="Jahodarova E."/>
            <person name="Nykrynova M."/>
            <person name="Rychlik I."/>
        </authorList>
    </citation>
    <scope>NUCLEOTIDE SEQUENCE [LARGE SCALE GENOMIC DNA]</scope>
    <source>
        <strain evidence="14">ET341</strain>
    </source>
</reference>
<dbReference type="Gene3D" id="3.30.200.20">
    <property type="entry name" value="Phosphorylase Kinase, domain 1"/>
    <property type="match status" value="1"/>
</dbReference>
<dbReference type="EMBL" id="JAUDCK010000016">
    <property type="protein sequence ID" value="MDM8195826.1"/>
    <property type="molecule type" value="Genomic_DNA"/>
</dbReference>
<dbReference type="Proteomes" id="UP001529275">
    <property type="component" value="Unassembled WGS sequence"/>
</dbReference>
<proteinExistence type="inferred from homology"/>
<feature type="domain" description="SAICAR synthetase/ADE2 N-terminal" evidence="12">
    <location>
        <begin position="11"/>
        <end position="237"/>
    </location>
</feature>
<dbReference type="PROSITE" id="PS01057">
    <property type="entry name" value="SAICAR_SYNTHETASE_1"/>
    <property type="match status" value="1"/>
</dbReference>
<evidence type="ECO:0000256" key="10">
    <source>
        <dbReference type="ARBA" id="ARBA00048475"/>
    </source>
</evidence>
<evidence type="ECO:0000256" key="2">
    <source>
        <dbReference type="ARBA" id="ARBA00010190"/>
    </source>
</evidence>
<dbReference type="EC" id="6.3.2.6" evidence="3 11"/>
<keyword evidence="6 11" id="KW-0547">Nucleotide-binding</keyword>
<keyword evidence="5 11" id="KW-0436">Ligase</keyword>
<name>A0ABT7UI57_9FIRM</name>
<dbReference type="NCBIfam" id="TIGR00081">
    <property type="entry name" value="purC"/>
    <property type="match status" value="1"/>
</dbReference>
<evidence type="ECO:0000256" key="6">
    <source>
        <dbReference type="ARBA" id="ARBA00022741"/>
    </source>
</evidence>
<gene>
    <name evidence="11" type="primary">purC</name>
    <name evidence="13" type="ORF">QUV98_05785</name>
</gene>
<dbReference type="HAMAP" id="MF_00137">
    <property type="entry name" value="SAICAR_synth"/>
    <property type="match status" value="1"/>
</dbReference>
<evidence type="ECO:0000256" key="9">
    <source>
        <dbReference type="ARBA" id="ARBA00030409"/>
    </source>
</evidence>
<dbReference type="PANTHER" id="PTHR43599">
    <property type="entry name" value="MULTIFUNCTIONAL PROTEIN ADE2"/>
    <property type="match status" value="1"/>
</dbReference>
<evidence type="ECO:0000256" key="3">
    <source>
        <dbReference type="ARBA" id="ARBA00012217"/>
    </source>
</evidence>
<dbReference type="RefSeq" id="WP_224759479.1">
    <property type="nucleotide sequence ID" value="NZ_JAUDCK010000016.1"/>
</dbReference>
<evidence type="ECO:0000313" key="14">
    <source>
        <dbReference type="Proteomes" id="UP001529275"/>
    </source>
</evidence>
<protein>
    <recommendedName>
        <fullName evidence="4 11">Phosphoribosylaminoimidazole-succinocarboxamide synthase</fullName>
        <ecNumber evidence="3 11">6.3.2.6</ecNumber>
    </recommendedName>
    <alternativeName>
        <fullName evidence="9 11">SAICAR synthetase</fullName>
    </alternativeName>
</protein>
<keyword evidence="7 11" id="KW-0658">Purine biosynthesis</keyword>
<dbReference type="InterPro" id="IPR001636">
    <property type="entry name" value="SAICAR_synth"/>
</dbReference>
<dbReference type="SUPFAM" id="SSF56104">
    <property type="entry name" value="SAICAR synthase-like"/>
    <property type="match status" value="1"/>
</dbReference>
<dbReference type="InterPro" id="IPR028923">
    <property type="entry name" value="SAICAR_synt/ADE2_N"/>
</dbReference>
<organism evidence="13 14">
    <name type="scientific">Massilimicrobiota timonensis</name>
    <dbReference type="NCBI Taxonomy" id="1776392"/>
    <lineage>
        <taxon>Bacteria</taxon>
        <taxon>Bacillati</taxon>
        <taxon>Bacillota</taxon>
        <taxon>Erysipelotrichia</taxon>
        <taxon>Erysipelotrichales</taxon>
        <taxon>Erysipelotrichaceae</taxon>
        <taxon>Massilimicrobiota</taxon>
    </lineage>
</organism>
<evidence type="ECO:0000256" key="1">
    <source>
        <dbReference type="ARBA" id="ARBA00004672"/>
    </source>
</evidence>
<evidence type="ECO:0000256" key="8">
    <source>
        <dbReference type="ARBA" id="ARBA00022840"/>
    </source>
</evidence>
<dbReference type="InterPro" id="IPR018236">
    <property type="entry name" value="SAICAR_synthetase_CS"/>
</dbReference>
<comment type="similarity">
    <text evidence="2 11">Belongs to the SAICAR synthetase family.</text>
</comment>
<comment type="caution">
    <text evidence="13">The sequence shown here is derived from an EMBL/GenBank/DDBJ whole genome shotgun (WGS) entry which is preliminary data.</text>
</comment>
<dbReference type="Gene3D" id="3.30.470.20">
    <property type="entry name" value="ATP-grasp fold, B domain"/>
    <property type="match status" value="1"/>
</dbReference>
<dbReference type="CDD" id="cd01415">
    <property type="entry name" value="SAICAR_synt_PurC"/>
    <property type="match status" value="1"/>
</dbReference>
<evidence type="ECO:0000256" key="11">
    <source>
        <dbReference type="HAMAP-Rule" id="MF_00137"/>
    </source>
</evidence>
<keyword evidence="14" id="KW-1185">Reference proteome</keyword>
<keyword evidence="8 11" id="KW-0067">ATP-binding</keyword>
<evidence type="ECO:0000256" key="4">
    <source>
        <dbReference type="ARBA" id="ARBA00016460"/>
    </source>
</evidence>
<accession>A0ABT7UI57</accession>
<dbReference type="GO" id="GO:0004639">
    <property type="term" value="F:phosphoribosylaminoimidazolesuccinocarboxamide synthase activity"/>
    <property type="evidence" value="ECO:0007669"/>
    <property type="project" value="UniProtKB-EC"/>
</dbReference>
<evidence type="ECO:0000313" key="13">
    <source>
        <dbReference type="EMBL" id="MDM8195826.1"/>
    </source>
</evidence>
<reference evidence="13 14" key="2">
    <citation type="submission" date="2023-06" db="EMBL/GenBank/DDBJ databases">
        <authorList>
            <person name="Zeman M."/>
            <person name="Kubasova T."/>
            <person name="Jahodarova E."/>
            <person name="Nykrynova M."/>
            <person name="Rychlik I."/>
        </authorList>
    </citation>
    <scope>NUCLEOTIDE SEQUENCE [LARGE SCALE GENOMIC DNA]</scope>
    <source>
        <strain evidence="13 14">ET341</strain>
    </source>
</reference>
<comment type="catalytic activity">
    <reaction evidence="10 11">
        <text>5-amino-1-(5-phospho-D-ribosyl)imidazole-4-carboxylate + L-aspartate + ATP = (2S)-2-[5-amino-1-(5-phospho-beta-D-ribosyl)imidazole-4-carboxamido]succinate + ADP + phosphate + 2 H(+)</text>
        <dbReference type="Rhea" id="RHEA:22628"/>
        <dbReference type="ChEBI" id="CHEBI:15378"/>
        <dbReference type="ChEBI" id="CHEBI:29991"/>
        <dbReference type="ChEBI" id="CHEBI:30616"/>
        <dbReference type="ChEBI" id="CHEBI:43474"/>
        <dbReference type="ChEBI" id="CHEBI:58443"/>
        <dbReference type="ChEBI" id="CHEBI:77657"/>
        <dbReference type="ChEBI" id="CHEBI:456216"/>
        <dbReference type="EC" id="6.3.2.6"/>
    </reaction>
</comment>
<evidence type="ECO:0000256" key="5">
    <source>
        <dbReference type="ARBA" id="ARBA00022598"/>
    </source>
</evidence>
<evidence type="ECO:0000259" key="12">
    <source>
        <dbReference type="Pfam" id="PF01259"/>
    </source>
</evidence>
<comment type="pathway">
    <text evidence="1 11">Purine metabolism; IMP biosynthesis via de novo pathway; 5-amino-1-(5-phospho-D-ribosyl)imidazole-4-carboxamide from 5-amino-1-(5-phospho-D-ribosyl)imidazole-4-carboxylate: step 1/2.</text>
</comment>
<dbReference type="PROSITE" id="PS01058">
    <property type="entry name" value="SAICAR_SYNTHETASE_2"/>
    <property type="match status" value="1"/>
</dbReference>
<dbReference type="InterPro" id="IPR033934">
    <property type="entry name" value="SAICAR_synt_PurC"/>
</dbReference>
<evidence type="ECO:0000256" key="7">
    <source>
        <dbReference type="ARBA" id="ARBA00022755"/>
    </source>
</evidence>
<dbReference type="Pfam" id="PF01259">
    <property type="entry name" value="SAICAR_synt"/>
    <property type="match status" value="1"/>
</dbReference>